<evidence type="ECO:0000313" key="1">
    <source>
        <dbReference type="EnsemblPlants" id="Zm00001eb385710_P001"/>
    </source>
</evidence>
<name>A0A804UJI1_MAIZE</name>
<dbReference type="EnsemblPlants" id="Zm00001eb385710_T001">
    <property type="protein sequence ID" value="Zm00001eb385710_P001"/>
    <property type="gene ID" value="Zm00001eb385710"/>
</dbReference>
<dbReference type="AlphaFoldDB" id="A0A804UJI1"/>
<evidence type="ECO:0000313" key="2">
    <source>
        <dbReference type="Proteomes" id="UP000007305"/>
    </source>
</evidence>
<reference evidence="1" key="3">
    <citation type="submission" date="2021-05" db="UniProtKB">
        <authorList>
            <consortium name="EnsemblPlants"/>
        </authorList>
    </citation>
    <scope>IDENTIFICATION</scope>
    <source>
        <strain evidence="1">cv. B73</strain>
    </source>
</reference>
<dbReference type="InParanoid" id="A0A804UJI1"/>
<sequence>MSQPPVSARPCLGPVLRTSTLFYSRLSSTSSSTCCFSVVSLDFITASPVLSSSLSSWRDVTSSSFSRQSCSTHSSFASSSSTTHNLCSNLIALAESS</sequence>
<dbReference type="Gramene" id="Zm00001eb385710_T001">
    <property type="protein sequence ID" value="Zm00001eb385710_P001"/>
    <property type="gene ID" value="Zm00001eb385710"/>
</dbReference>
<protein>
    <submittedName>
        <fullName evidence="1">Uncharacterized protein</fullName>
    </submittedName>
</protein>
<organism evidence="1 2">
    <name type="scientific">Zea mays</name>
    <name type="common">Maize</name>
    <dbReference type="NCBI Taxonomy" id="4577"/>
    <lineage>
        <taxon>Eukaryota</taxon>
        <taxon>Viridiplantae</taxon>
        <taxon>Streptophyta</taxon>
        <taxon>Embryophyta</taxon>
        <taxon>Tracheophyta</taxon>
        <taxon>Spermatophyta</taxon>
        <taxon>Magnoliopsida</taxon>
        <taxon>Liliopsida</taxon>
        <taxon>Poales</taxon>
        <taxon>Poaceae</taxon>
        <taxon>PACMAD clade</taxon>
        <taxon>Panicoideae</taxon>
        <taxon>Andropogonodae</taxon>
        <taxon>Andropogoneae</taxon>
        <taxon>Tripsacinae</taxon>
        <taxon>Zea</taxon>
    </lineage>
</organism>
<accession>A0A804UJI1</accession>
<keyword evidence="2" id="KW-1185">Reference proteome</keyword>
<proteinExistence type="predicted"/>
<reference evidence="1" key="2">
    <citation type="submission" date="2019-07" db="EMBL/GenBank/DDBJ databases">
        <authorList>
            <person name="Seetharam A."/>
            <person name="Woodhouse M."/>
            <person name="Cannon E."/>
        </authorList>
    </citation>
    <scope>NUCLEOTIDE SEQUENCE [LARGE SCALE GENOMIC DNA]</scope>
    <source>
        <strain evidence="1">cv. B73</strain>
    </source>
</reference>
<reference evidence="2" key="1">
    <citation type="journal article" date="2009" name="Science">
        <title>The B73 maize genome: complexity, diversity, and dynamics.</title>
        <authorList>
            <person name="Schnable P.S."/>
            <person name="Ware D."/>
            <person name="Fulton R.S."/>
            <person name="Stein J.C."/>
            <person name="Wei F."/>
            <person name="Pasternak S."/>
            <person name="Liang C."/>
            <person name="Zhang J."/>
            <person name="Fulton L."/>
            <person name="Graves T.A."/>
            <person name="Minx P."/>
            <person name="Reily A.D."/>
            <person name="Courtney L."/>
            <person name="Kruchowski S.S."/>
            <person name="Tomlinson C."/>
            <person name="Strong C."/>
            <person name="Delehaunty K."/>
            <person name="Fronick C."/>
            <person name="Courtney B."/>
            <person name="Rock S.M."/>
            <person name="Belter E."/>
            <person name="Du F."/>
            <person name="Kim K."/>
            <person name="Abbott R.M."/>
            <person name="Cotton M."/>
            <person name="Levy A."/>
            <person name="Marchetto P."/>
            <person name="Ochoa K."/>
            <person name="Jackson S.M."/>
            <person name="Gillam B."/>
            <person name="Chen W."/>
            <person name="Yan L."/>
            <person name="Higginbotham J."/>
            <person name="Cardenas M."/>
            <person name="Waligorski J."/>
            <person name="Applebaum E."/>
            <person name="Phelps L."/>
            <person name="Falcone J."/>
            <person name="Kanchi K."/>
            <person name="Thane T."/>
            <person name="Scimone A."/>
            <person name="Thane N."/>
            <person name="Henke J."/>
            <person name="Wang T."/>
            <person name="Ruppert J."/>
            <person name="Shah N."/>
            <person name="Rotter K."/>
            <person name="Hodges J."/>
            <person name="Ingenthron E."/>
            <person name="Cordes M."/>
            <person name="Kohlberg S."/>
            <person name="Sgro J."/>
            <person name="Delgado B."/>
            <person name="Mead K."/>
            <person name="Chinwalla A."/>
            <person name="Leonard S."/>
            <person name="Crouse K."/>
            <person name="Collura K."/>
            <person name="Kudrna D."/>
            <person name="Currie J."/>
            <person name="He R."/>
            <person name="Angelova A."/>
            <person name="Rajasekar S."/>
            <person name="Mueller T."/>
            <person name="Lomeli R."/>
            <person name="Scara G."/>
            <person name="Ko A."/>
            <person name="Delaney K."/>
            <person name="Wissotski M."/>
            <person name="Lopez G."/>
            <person name="Campos D."/>
            <person name="Braidotti M."/>
            <person name="Ashley E."/>
            <person name="Golser W."/>
            <person name="Kim H."/>
            <person name="Lee S."/>
            <person name="Lin J."/>
            <person name="Dujmic Z."/>
            <person name="Kim W."/>
            <person name="Talag J."/>
            <person name="Zuccolo A."/>
            <person name="Fan C."/>
            <person name="Sebastian A."/>
            <person name="Kramer M."/>
            <person name="Spiegel L."/>
            <person name="Nascimento L."/>
            <person name="Zutavern T."/>
            <person name="Miller B."/>
            <person name="Ambroise C."/>
            <person name="Muller S."/>
            <person name="Spooner W."/>
            <person name="Narechania A."/>
            <person name="Ren L."/>
            <person name="Wei S."/>
            <person name="Kumari S."/>
            <person name="Faga B."/>
            <person name="Levy M.J."/>
            <person name="McMahan L."/>
            <person name="Van Buren P."/>
            <person name="Vaughn M.W."/>
            <person name="Ying K."/>
            <person name="Yeh C.-T."/>
            <person name="Emrich S.J."/>
            <person name="Jia Y."/>
            <person name="Kalyanaraman A."/>
            <person name="Hsia A.-P."/>
            <person name="Barbazuk W.B."/>
            <person name="Baucom R.S."/>
            <person name="Brutnell T.P."/>
            <person name="Carpita N.C."/>
            <person name="Chaparro C."/>
            <person name="Chia J.-M."/>
            <person name="Deragon J.-M."/>
            <person name="Estill J.C."/>
            <person name="Fu Y."/>
            <person name="Jeddeloh J.A."/>
            <person name="Han Y."/>
            <person name="Lee H."/>
            <person name="Li P."/>
            <person name="Lisch D.R."/>
            <person name="Liu S."/>
            <person name="Liu Z."/>
            <person name="Nagel D.H."/>
            <person name="McCann M.C."/>
            <person name="SanMiguel P."/>
            <person name="Myers A.M."/>
            <person name="Nettleton D."/>
            <person name="Nguyen J."/>
            <person name="Penning B.W."/>
            <person name="Ponnala L."/>
            <person name="Schneider K.L."/>
            <person name="Schwartz D.C."/>
            <person name="Sharma A."/>
            <person name="Soderlund C."/>
            <person name="Springer N.M."/>
            <person name="Sun Q."/>
            <person name="Wang H."/>
            <person name="Waterman M."/>
            <person name="Westerman R."/>
            <person name="Wolfgruber T.K."/>
            <person name="Yang L."/>
            <person name="Yu Y."/>
            <person name="Zhang L."/>
            <person name="Zhou S."/>
            <person name="Zhu Q."/>
            <person name="Bennetzen J.L."/>
            <person name="Dawe R.K."/>
            <person name="Jiang J."/>
            <person name="Jiang N."/>
            <person name="Presting G.G."/>
            <person name="Wessler S.R."/>
            <person name="Aluru S."/>
            <person name="Martienssen R.A."/>
            <person name="Clifton S.W."/>
            <person name="McCombie W.R."/>
            <person name="Wing R.A."/>
            <person name="Wilson R.K."/>
        </authorList>
    </citation>
    <scope>NUCLEOTIDE SEQUENCE [LARGE SCALE GENOMIC DNA]</scope>
    <source>
        <strain evidence="2">cv. B73</strain>
    </source>
</reference>
<dbReference type="Proteomes" id="UP000007305">
    <property type="component" value="Chromosome 9"/>
</dbReference>